<evidence type="ECO:0000256" key="2">
    <source>
        <dbReference type="PROSITE-ProRule" id="PRU00267"/>
    </source>
</evidence>
<feature type="compositionally biased region" description="Polar residues" evidence="3">
    <location>
        <begin position="313"/>
        <end position="323"/>
    </location>
</feature>
<keyword evidence="1 2" id="KW-0238">DNA-binding</keyword>
<dbReference type="GO" id="GO:0005634">
    <property type="term" value="C:nucleus"/>
    <property type="evidence" value="ECO:0007669"/>
    <property type="project" value="UniProtKB-UniRule"/>
</dbReference>
<feature type="region of interest" description="Disordered" evidence="3">
    <location>
        <begin position="109"/>
        <end position="145"/>
    </location>
</feature>
<evidence type="ECO:0000313" key="6">
    <source>
        <dbReference type="Proteomes" id="UP000799324"/>
    </source>
</evidence>
<reference evidence="5" key="1">
    <citation type="journal article" date="2020" name="Stud. Mycol.">
        <title>101 Dothideomycetes genomes: a test case for predicting lifestyles and emergence of pathogens.</title>
        <authorList>
            <person name="Haridas S."/>
            <person name="Albert R."/>
            <person name="Binder M."/>
            <person name="Bloem J."/>
            <person name="Labutti K."/>
            <person name="Salamov A."/>
            <person name="Andreopoulos B."/>
            <person name="Baker S."/>
            <person name="Barry K."/>
            <person name="Bills G."/>
            <person name="Bluhm B."/>
            <person name="Cannon C."/>
            <person name="Castanera R."/>
            <person name="Culley D."/>
            <person name="Daum C."/>
            <person name="Ezra D."/>
            <person name="Gonzalez J."/>
            <person name="Henrissat B."/>
            <person name="Kuo A."/>
            <person name="Liang C."/>
            <person name="Lipzen A."/>
            <person name="Lutzoni F."/>
            <person name="Magnuson J."/>
            <person name="Mondo S."/>
            <person name="Nolan M."/>
            <person name="Ohm R."/>
            <person name="Pangilinan J."/>
            <person name="Park H.-J."/>
            <person name="Ramirez L."/>
            <person name="Alfaro M."/>
            <person name="Sun H."/>
            <person name="Tritt A."/>
            <person name="Yoshinaga Y."/>
            <person name="Zwiers L.-H."/>
            <person name="Turgeon B."/>
            <person name="Goodwin S."/>
            <person name="Spatafora J."/>
            <person name="Crous P."/>
            <person name="Grigoriev I."/>
        </authorList>
    </citation>
    <scope>NUCLEOTIDE SEQUENCE</scope>
    <source>
        <strain evidence="5">CBS 122681</strain>
    </source>
</reference>
<feature type="compositionally biased region" description="Pro residues" evidence="3">
    <location>
        <begin position="258"/>
        <end position="271"/>
    </location>
</feature>
<feature type="compositionally biased region" description="Low complexity" evidence="3">
    <location>
        <begin position="109"/>
        <end position="123"/>
    </location>
</feature>
<dbReference type="PANTHER" id="PTHR48112:SF5">
    <property type="entry name" value="BOX PROTEIN, PUTATIVE (AFU_ORTHOLOGUE AFUA_1G04550)-RELATED"/>
    <property type="match status" value="1"/>
</dbReference>
<accession>A0A6A6TRD0</accession>
<dbReference type="SMART" id="SM00398">
    <property type="entry name" value="HMG"/>
    <property type="match status" value="1"/>
</dbReference>
<sequence length="403" mass="43068">MPPPSTPAASKASPSKGKPRSRKKTVVITGPVAYQNRSQQVIMALSNLQNGLSHVQNGLSDLLRAYMQHTASILAGGADTLENLQLPAHIAASANATIEAAQSAGSAIAQATQVQAAPAPTAEGGKRKRKREKKERDPNAPKRPLTAAFLFSQHARSWVRQDLESVLGPGEKLEPNAVNVETTKRWNEMTEDQKEKWKDSYRKSLVKYKAEMQDYLAKKGITAPVELHDDEEPSDEAEAGAMDSDVSSDSEDMSAAIEPPPVAKAPSPPAAKTPRPNKRQKTAQTPHANGSSAPVPIAPATTSTPIPLPGSDGSKTPAQTQIPLPNATPAPAKEKKDKKKKDKATPQPIAPAPSATKEPSPDDTKKKSKSRSTRNTEVETETPAEGKSKKRDRSKRKSEGVTA</sequence>
<protein>
    <recommendedName>
        <fullName evidence="4">HMG box domain-containing protein</fullName>
    </recommendedName>
</protein>
<dbReference type="PANTHER" id="PTHR48112">
    <property type="entry name" value="HIGH MOBILITY GROUP PROTEIN DSP1"/>
    <property type="match status" value="1"/>
</dbReference>
<dbReference type="Pfam" id="PF00505">
    <property type="entry name" value="HMG_box"/>
    <property type="match status" value="1"/>
</dbReference>
<dbReference type="Proteomes" id="UP000799324">
    <property type="component" value="Unassembled WGS sequence"/>
</dbReference>
<dbReference type="InterPro" id="IPR036910">
    <property type="entry name" value="HMG_box_dom_sf"/>
</dbReference>
<dbReference type="PROSITE" id="PS50118">
    <property type="entry name" value="HMG_BOX_2"/>
    <property type="match status" value="1"/>
</dbReference>
<evidence type="ECO:0000259" key="4">
    <source>
        <dbReference type="PROSITE" id="PS50118"/>
    </source>
</evidence>
<evidence type="ECO:0000313" key="5">
    <source>
        <dbReference type="EMBL" id="KAF2661891.1"/>
    </source>
</evidence>
<dbReference type="AlphaFoldDB" id="A0A6A6TRD0"/>
<feature type="compositionally biased region" description="Low complexity" evidence="3">
    <location>
        <begin position="291"/>
        <end position="305"/>
    </location>
</feature>
<feature type="compositionally biased region" description="Acidic residues" evidence="3">
    <location>
        <begin position="228"/>
        <end position="238"/>
    </location>
</feature>
<dbReference type="GO" id="GO:0003677">
    <property type="term" value="F:DNA binding"/>
    <property type="evidence" value="ECO:0007669"/>
    <property type="project" value="UniProtKB-UniRule"/>
</dbReference>
<feature type="region of interest" description="Disordered" evidence="3">
    <location>
        <begin position="223"/>
        <end position="403"/>
    </location>
</feature>
<organism evidence="5 6">
    <name type="scientific">Lophiostoma macrostomum CBS 122681</name>
    <dbReference type="NCBI Taxonomy" id="1314788"/>
    <lineage>
        <taxon>Eukaryota</taxon>
        <taxon>Fungi</taxon>
        <taxon>Dikarya</taxon>
        <taxon>Ascomycota</taxon>
        <taxon>Pezizomycotina</taxon>
        <taxon>Dothideomycetes</taxon>
        <taxon>Pleosporomycetidae</taxon>
        <taxon>Pleosporales</taxon>
        <taxon>Lophiostomataceae</taxon>
        <taxon>Lophiostoma</taxon>
    </lineage>
</organism>
<proteinExistence type="predicted"/>
<evidence type="ECO:0000256" key="3">
    <source>
        <dbReference type="SAM" id="MobiDB-lite"/>
    </source>
</evidence>
<dbReference type="InterPro" id="IPR050342">
    <property type="entry name" value="HMGB"/>
</dbReference>
<gene>
    <name evidence="5" type="ORF">K491DRAFT_710319</name>
</gene>
<keyword evidence="6" id="KW-1185">Reference proteome</keyword>
<dbReference type="EMBL" id="MU004291">
    <property type="protein sequence ID" value="KAF2661891.1"/>
    <property type="molecule type" value="Genomic_DNA"/>
</dbReference>
<dbReference type="Gene3D" id="1.10.30.10">
    <property type="entry name" value="High mobility group box domain"/>
    <property type="match status" value="1"/>
</dbReference>
<dbReference type="OrthoDB" id="5550281at2759"/>
<keyword evidence="2" id="KW-0539">Nucleus</keyword>
<feature type="domain" description="HMG box" evidence="4">
    <location>
        <begin position="141"/>
        <end position="216"/>
    </location>
</feature>
<dbReference type="InterPro" id="IPR009071">
    <property type="entry name" value="HMG_box_dom"/>
</dbReference>
<dbReference type="SUPFAM" id="SSF47095">
    <property type="entry name" value="HMG-box"/>
    <property type="match status" value="1"/>
</dbReference>
<evidence type="ECO:0000256" key="1">
    <source>
        <dbReference type="ARBA" id="ARBA00023125"/>
    </source>
</evidence>
<name>A0A6A6TRD0_9PLEO</name>
<feature type="compositionally biased region" description="Low complexity" evidence="3">
    <location>
        <begin position="7"/>
        <end position="16"/>
    </location>
</feature>
<feature type="DNA-binding region" description="HMG box" evidence="2">
    <location>
        <begin position="141"/>
        <end position="216"/>
    </location>
</feature>
<feature type="region of interest" description="Disordered" evidence="3">
    <location>
        <begin position="1"/>
        <end position="24"/>
    </location>
</feature>